<feature type="domain" description="TM2" evidence="7">
    <location>
        <begin position="206"/>
        <end position="253"/>
    </location>
</feature>
<dbReference type="HOGENOM" id="CLU_518685_0_0_12"/>
<organism evidence="8 9">
    <name type="scientific">Treponema succinifaciens (strain ATCC 33096 / DSM 2489 / 6091)</name>
    <dbReference type="NCBI Taxonomy" id="869209"/>
    <lineage>
        <taxon>Bacteria</taxon>
        <taxon>Pseudomonadati</taxon>
        <taxon>Spirochaetota</taxon>
        <taxon>Spirochaetia</taxon>
        <taxon>Spirochaetales</taxon>
        <taxon>Treponemataceae</taxon>
        <taxon>Treponema</taxon>
    </lineage>
</organism>
<proteinExistence type="predicted"/>
<reference evidence="9" key="2">
    <citation type="submission" date="2011-04" db="EMBL/GenBank/DDBJ databases">
        <title>The complete genome of chromosome of Treponema succinifaciens DSM 2489.</title>
        <authorList>
            <person name="Lucas S."/>
            <person name="Copeland A."/>
            <person name="Lapidus A."/>
            <person name="Bruce D."/>
            <person name="Goodwin L."/>
            <person name="Pitluck S."/>
            <person name="Peters L."/>
            <person name="Kyrpides N."/>
            <person name="Mavromatis K."/>
            <person name="Ivanova N."/>
            <person name="Ovchinnikova G."/>
            <person name="Teshima H."/>
            <person name="Detter J.C."/>
            <person name="Tapia R."/>
            <person name="Han C."/>
            <person name="Land M."/>
            <person name="Hauser L."/>
            <person name="Markowitz V."/>
            <person name="Cheng J.-F."/>
            <person name="Hugenholtz P."/>
            <person name="Woyke T."/>
            <person name="Wu D."/>
            <person name="Gronow S."/>
            <person name="Wellnitz S."/>
            <person name="Brambilla E."/>
            <person name="Klenk H.-P."/>
            <person name="Eisen J.A."/>
        </authorList>
    </citation>
    <scope>NUCLEOTIDE SEQUENCE [LARGE SCALE GENOMIC DNA]</scope>
    <source>
        <strain evidence="9">ATCC 33096 / DSM 2489 / 6091</strain>
    </source>
</reference>
<name>F2NX96_TRES6</name>
<gene>
    <name evidence="8" type="ordered locus">Tresu_0779</name>
</gene>
<protein>
    <recommendedName>
        <fullName evidence="7">TM2 domain-containing protein</fullName>
    </recommendedName>
</protein>
<sequence length="525" mass="59817">MLVVFYSKFTTEPSILQTWWHYILSKTMLGGWATGLLGVSRKVHLFSFYKRKIMDDLEKRKIYNLIQLALQAFQSNKYQINSYTPYYGENGTSGIKFSVKVNETELAFFAGFSTDKKYENQLLFGVLKSDCNEKVSKLKHLDDDENGNKIQEKIKIDTRFTSLEENSQKEKISKWLNEQIRTFLSMYSLFNGSLKKSSNKEQNPIKRKLILSFTCLLFGCLGVHRFLLRQWGSGFLQLFTMGGFYIWWIIDTIRLFTGNYPDSDGILLKDKIREYKDANKVEYEKEIESYENIDTKTWFKIVELPWLITVLGIVPSCFCPIFAETNEIVFIALAAVSSIIFLIGLISIFATIGKKRKIRIVNDIPITKNPYTWFLSKIGKAVCGTTILVLGIGIFVLIAIFTTSVSKSLSSGSTSSKRATSGSSGSTRGSNSASTEKSNKTSIKYYYCEYCGHKEINLKLLLSGHCNRHPTAPYSVHHKLYEGTIKSDYYCKYCGHKERTIDHLTSGYCQKHPNGSGKGHHLPAL</sequence>
<dbReference type="eggNOG" id="ENOG50347G9">
    <property type="taxonomic scope" value="Bacteria"/>
</dbReference>
<dbReference type="KEGG" id="tsu:Tresu_0779"/>
<evidence type="ECO:0000313" key="9">
    <source>
        <dbReference type="Proteomes" id="UP000006852"/>
    </source>
</evidence>
<evidence type="ECO:0000259" key="7">
    <source>
        <dbReference type="Pfam" id="PF05154"/>
    </source>
</evidence>
<feature type="transmembrane region" description="Helical" evidence="6">
    <location>
        <begin position="234"/>
        <end position="250"/>
    </location>
</feature>
<keyword evidence="3 6" id="KW-1133">Transmembrane helix</keyword>
<dbReference type="Proteomes" id="UP000006852">
    <property type="component" value="Chromosome"/>
</dbReference>
<dbReference type="Pfam" id="PF05154">
    <property type="entry name" value="TM2"/>
    <property type="match status" value="1"/>
</dbReference>
<dbReference type="InterPro" id="IPR050932">
    <property type="entry name" value="TM2D1-3-like"/>
</dbReference>
<dbReference type="STRING" id="869209.Tresu_0779"/>
<reference evidence="8 9" key="1">
    <citation type="journal article" date="2011" name="Stand. Genomic Sci.">
        <title>Complete genome sequence of Treponema succinifaciens type strain (6091).</title>
        <authorList>
            <person name="Han C."/>
            <person name="Gronow S."/>
            <person name="Teshima H."/>
            <person name="Lapidus A."/>
            <person name="Nolan M."/>
            <person name="Lucas S."/>
            <person name="Hammon N."/>
            <person name="Deshpande S."/>
            <person name="Cheng J.F."/>
            <person name="Zeytun A."/>
            <person name="Tapia R."/>
            <person name="Goodwin L."/>
            <person name="Pitluck S."/>
            <person name="Liolios K."/>
            <person name="Pagani I."/>
            <person name="Ivanova N."/>
            <person name="Mavromatis K."/>
            <person name="Mikhailova N."/>
            <person name="Huntemann M."/>
            <person name="Pati A."/>
            <person name="Chen A."/>
            <person name="Palaniappan K."/>
            <person name="Land M."/>
            <person name="Hauser L."/>
            <person name="Brambilla E.M."/>
            <person name="Rohde M."/>
            <person name="Goker M."/>
            <person name="Woyke T."/>
            <person name="Bristow J."/>
            <person name="Eisen J.A."/>
            <person name="Markowitz V."/>
            <person name="Hugenholtz P."/>
            <person name="Kyrpides N.C."/>
            <person name="Klenk H.P."/>
            <person name="Detter J.C."/>
        </authorList>
    </citation>
    <scope>NUCLEOTIDE SEQUENCE [LARGE SCALE GENOMIC DNA]</scope>
    <source>
        <strain evidence="9">ATCC 33096 / DSM 2489 / 6091</strain>
    </source>
</reference>
<evidence type="ECO:0000256" key="1">
    <source>
        <dbReference type="ARBA" id="ARBA00004141"/>
    </source>
</evidence>
<feature type="transmembrane region" description="Helical" evidence="6">
    <location>
        <begin position="20"/>
        <end position="40"/>
    </location>
</feature>
<feature type="compositionally biased region" description="Low complexity" evidence="5">
    <location>
        <begin position="408"/>
        <end position="435"/>
    </location>
</feature>
<keyword evidence="2 6" id="KW-0812">Transmembrane</keyword>
<feature type="transmembrane region" description="Helical" evidence="6">
    <location>
        <begin position="304"/>
        <end position="323"/>
    </location>
</feature>
<evidence type="ECO:0000256" key="5">
    <source>
        <dbReference type="SAM" id="MobiDB-lite"/>
    </source>
</evidence>
<accession>F2NX96</accession>
<keyword evidence="9" id="KW-1185">Reference proteome</keyword>
<dbReference type="GO" id="GO:0016020">
    <property type="term" value="C:membrane"/>
    <property type="evidence" value="ECO:0007669"/>
    <property type="project" value="UniProtKB-SubCell"/>
</dbReference>
<dbReference type="AlphaFoldDB" id="F2NX96"/>
<dbReference type="PANTHER" id="PTHR21016:SF25">
    <property type="entry name" value="TM2 DOMAIN-CONTAINING PROTEIN DDB_G0277895-RELATED"/>
    <property type="match status" value="1"/>
</dbReference>
<comment type="subcellular location">
    <subcellularLocation>
        <location evidence="1">Membrane</location>
        <topology evidence="1">Multi-pass membrane protein</topology>
    </subcellularLocation>
</comment>
<feature type="region of interest" description="Disordered" evidence="5">
    <location>
        <begin position="408"/>
        <end position="436"/>
    </location>
</feature>
<evidence type="ECO:0000256" key="2">
    <source>
        <dbReference type="ARBA" id="ARBA00022692"/>
    </source>
</evidence>
<dbReference type="InterPro" id="IPR007829">
    <property type="entry name" value="TM2"/>
</dbReference>
<feature type="transmembrane region" description="Helical" evidence="6">
    <location>
        <begin position="329"/>
        <end position="352"/>
    </location>
</feature>
<dbReference type="EMBL" id="CP002631">
    <property type="protein sequence ID" value="AEB13709.1"/>
    <property type="molecule type" value="Genomic_DNA"/>
</dbReference>
<keyword evidence="4 6" id="KW-0472">Membrane</keyword>
<evidence type="ECO:0000256" key="4">
    <source>
        <dbReference type="ARBA" id="ARBA00023136"/>
    </source>
</evidence>
<feature type="transmembrane region" description="Helical" evidence="6">
    <location>
        <begin position="209"/>
        <end position="228"/>
    </location>
</feature>
<evidence type="ECO:0000256" key="3">
    <source>
        <dbReference type="ARBA" id="ARBA00022989"/>
    </source>
</evidence>
<feature type="transmembrane region" description="Helical" evidence="6">
    <location>
        <begin position="381"/>
        <end position="401"/>
    </location>
</feature>
<dbReference type="PANTHER" id="PTHR21016">
    <property type="entry name" value="BETA-AMYLOID BINDING PROTEIN-RELATED"/>
    <property type="match status" value="1"/>
</dbReference>
<evidence type="ECO:0000313" key="8">
    <source>
        <dbReference type="EMBL" id="AEB13709.1"/>
    </source>
</evidence>
<evidence type="ECO:0000256" key="6">
    <source>
        <dbReference type="SAM" id="Phobius"/>
    </source>
</evidence>